<reference evidence="1 2" key="1">
    <citation type="submission" date="2016-06" db="EMBL/GenBank/DDBJ databases">
        <title>Complete genome sequence of a deep-branching marine Gamma Proteobacterium Woeseia oceani type strain XK5.</title>
        <authorList>
            <person name="Mu D."/>
            <person name="Du Z."/>
        </authorList>
    </citation>
    <scope>NUCLEOTIDE SEQUENCE [LARGE SCALE GENOMIC DNA]</scope>
    <source>
        <strain evidence="1 2">XK5</strain>
    </source>
</reference>
<dbReference type="Proteomes" id="UP000092695">
    <property type="component" value="Chromosome"/>
</dbReference>
<proteinExistence type="predicted"/>
<name>A0A193LJW0_9GAMM</name>
<sequence length="431" mass="47390">MPYTRHASDDSGSIVNEQWRTLLALGFQPAIQRAGQRISATGAGFSWPVRTFTAAPEQLAPQLERVRSLLLSGVAVTLTLNDAGAGSSRRIERLLRKLRRAVVAPCIDSRLLGLAVAAEEMPLPAFLLMSKILLGQGPRYVVLEAAHLDRGGLADASPAWTALYQQRTWRWGLRPVYGGDSRTRCPLLSDEQTPALSSANAIRVPADSAWLCLELFVCRFANRHGQVDNGKLQAALQQALDTADQLFDHLHWCDREQRRDAASNRRIGFVLQGIGDLVLLRGADPADIECLRYLDRLIAGIHECLWDRSRCLASSRGLLPALAARDPSRGVAAAEQRRNWQSRWHAALASVAVRHRNLLVMSPYSVMPQSGAGDRRDFADLLPLLAHADACSFAPAMDFSGWSISEFKNFHCRAHAILQRRNAATFVAAGA</sequence>
<dbReference type="EMBL" id="CP016268">
    <property type="protein sequence ID" value="ANO52792.1"/>
    <property type="molecule type" value="Genomic_DNA"/>
</dbReference>
<evidence type="ECO:0000313" key="1">
    <source>
        <dbReference type="EMBL" id="ANO52792.1"/>
    </source>
</evidence>
<dbReference type="SUPFAM" id="SSF51998">
    <property type="entry name" value="PFL-like glycyl radical enzymes"/>
    <property type="match status" value="1"/>
</dbReference>
<gene>
    <name evidence="1" type="ORF">BA177_17795</name>
</gene>
<dbReference type="STRING" id="1548547.BA177_17795"/>
<evidence type="ECO:0000313" key="2">
    <source>
        <dbReference type="Proteomes" id="UP000092695"/>
    </source>
</evidence>
<dbReference type="KEGG" id="woc:BA177_17795"/>
<organism evidence="1 2">
    <name type="scientific">Woeseia oceani</name>
    <dbReference type="NCBI Taxonomy" id="1548547"/>
    <lineage>
        <taxon>Bacteria</taxon>
        <taxon>Pseudomonadati</taxon>
        <taxon>Pseudomonadota</taxon>
        <taxon>Gammaproteobacteria</taxon>
        <taxon>Woeseiales</taxon>
        <taxon>Woeseiaceae</taxon>
        <taxon>Woeseia</taxon>
    </lineage>
</organism>
<dbReference type="AlphaFoldDB" id="A0A193LJW0"/>
<protein>
    <submittedName>
        <fullName evidence="1">Uncharacterized protein</fullName>
    </submittedName>
</protein>
<dbReference type="Gene3D" id="3.20.70.20">
    <property type="match status" value="1"/>
</dbReference>
<keyword evidence="2" id="KW-1185">Reference proteome</keyword>
<accession>A0A193LJW0</accession>